<dbReference type="InterPro" id="IPR036291">
    <property type="entry name" value="NAD(P)-bd_dom_sf"/>
</dbReference>
<dbReference type="PANTHER" id="PTHR43899:SF7">
    <property type="entry name" value="17-BETA-HYDROXYSTEROID DEHYDROGENASE TYPE 3"/>
    <property type="match status" value="1"/>
</dbReference>
<comment type="similarity">
    <text evidence="4">Belongs to the short-chain dehydrogenases/reductases (SDR) family. 17-beta-HSD 3 subfamily.</text>
</comment>
<evidence type="ECO:0000256" key="2">
    <source>
        <dbReference type="ARBA" id="ARBA00023002"/>
    </source>
</evidence>
<dbReference type="GO" id="GO:0047045">
    <property type="term" value="F:testosterone dehydrogenase (NADP+) activity"/>
    <property type="evidence" value="ECO:0007669"/>
    <property type="project" value="TreeGrafter"/>
</dbReference>
<dbReference type="InterPro" id="IPR051019">
    <property type="entry name" value="VLCFA-Steroid_DH"/>
</dbReference>
<dbReference type="Proteomes" id="UP000006813">
    <property type="component" value="Unassembled WGS sequence"/>
</dbReference>
<dbReference type="SUPFAM" id="SSF51735">
    <property type="entry name" value="NAD(P)-binding Rossmann-fold domains"/>
    <property type="match status" value="1"/>
</dbReference>
<dbReference type="AlphaFoldDB" id="G5BK39"/>
<evidence type="ECO:0000256" key="1">
    <source>
        <dbReference type="ARBA" id="ARBA00022955"/>
    </source>
</evidence>
<dbReference type="GO" id="GO:0004303">
    <property type="term" value="F:estradiol 17-beta-dehydrogenase [NAD(P)+] activity"/>
    <property type="evidence" value="ECO:0007669"/>
    <property type="project" value="UniProtKB-EC"/>
</dbReference>
<gene>
    <name evidence="5" type="ORF">GW7_00806</name>
</gene>
<accession>G5BK39</accession>
<proteinExistence type="inferred from homology"/>
<dbReference type="InParanoid" id="G5BK39"/>
<dbReference type="EMBL" id="JH170682">
    <property type="protein sequence ID" value="EHB09650.1"/>
    <property type="molecule type" value="Genomic_DNA"/>
</dbReference>
<dbReference type="STRING" id="10181.G5BK39"/>
<dbReference type="PANTHER" id="PTHR43899">
    <property type="entry name" value="RH59310P"/>
    <property type="match status" value="1"/>
</dbReference>
<reference evidence="5 6" key="1">
    <citation type="journal article" date="2011" name="Nature">
        <title>Genome sequencing reveals insights into physiology and longevity of the naked mole rat.</title>
        <authorList>
            <person name="Kim E.B."/>
            <person name="Fang X."/>
            <person name="Fushan A.A."/>
            <person name="Huang Z."/>
            <person name="Lobanov A.V."/>
            <person name="Han L."/>
            <person name="Marino S.M."/>
            <person name="Sun X."/>
            <person name="Turanov A.A."/>
            <person name="Yang P."/>
            <person name="Yim S.H."/>
            <person name="Zhao X."/>
            <person name="Kasaikina M.V."/>
            <person name="Stoletzki N."/>
            <person name="Peng C."/>
            <person name="Polak P."/>
            <person name="Xiong Z."/>
            <person name="Kiezun A."/>
            <person name="Zhu Y."/>
            <person name="Chen Y."/>
            <person name="Kryukov G.V."/>
            <person name="Zhang Q."/>
            <person name="Peshkin L."/>
            <person name="Yang L."/>
            <person name="Bronson R.T."/>
            <person name="Buffenstein R."/>
            <person name="Wang B."/>
            <person name="Han C."/>
            <person name="Li Q."/>
            <person name="Chen L."/>
            <person name="Zhao W."/>
            <person name="Sunyaev S.R."/>
            <person name="Park T.J."/>
            <person name="Zhang G."/>
            <person name="Wang J."/>
            <person name="Gladyshev V.N."/>
        </authorList>
    </citation>
    <scope>NUCLEOTIDE SEQUENCE [LARGE SCALE GENOMIC DNA]</scope>
</reference>
<dbReference type="InterPro" id="IPR002347">
    <property type="entry name" value="SDR_fam"/>
</dbReference>
<evidence type="ECO:0000313" key="5">
    <source>
        <dbReference type="EMBL" id="EHB09650.1"/>
    </source>
</evidence>
<keyword evidence="2" id="KW-0560">Oxidoreductase</keyword>
<dbReference type="GO" id="GO:0006694">
    <property type="term" value="P:steroid biosynthetic process"/>
    <property type="evidence" value="ECO:0007669"/>
    <property type="project" value="UniProtKB-KW"/>
</dbReference>
<dbReference type="Gene3D" id="3.40.50.720">
    <property type="entry name" value="NAD(P)-binding Rossmann-like Domain"/>
    <property type="match status" value="1"/>
</dbReference>
<keyword evidence="1" id="KW-0752">Steroid biosynthesis</keyword>
<dbReference type="PIRSF" id="PIRSF000126">
    <property type="entry name" value="11-beta-HSD1"/>
    <property type="match status" value="1"/>
</dbReference>
<evidence type="ECO:0000313" key="6">
    <source>
        <dbReference type="Proteomes" id="UP000006813"/>
    </source>
</evidence>
<evidence type="ECO:0000256" key="3">
    <source>
        <dbReference type="ARBA" id="ARBA00024072"/>
    </source>
</evidence>
<protein>
    <recommendedName>
        <fullName evidence="3">17beta-estradiol 17-dehydrogenase</fullName>
        <ecNumber evidence="3">1.1.1.62</ecNumber>
    </recommendedName>
</protein>
<organism evidence="5 6">
    <name type="scientific">Heterocephalus glaber</name>
    <name type="common">Naked mole rat</name>
    <dbReference type="NCBI Taxonomy" id="10181"/>
    <lineage>
        <taxon>Eukaryota</taxon>
        <taxon>Metazoa</taxon>
        <taxon>Chordata</taxon>
        <taxon>Craniata</taxon>
        <taxon>Vertebrata</taxon>
        <taxon>Euteleostomi</taxon>
        <taxon>Mammalia</taxon>
        <taxon>Eutheria</taxon>
        <taxon>Euarchontoglires</taxon>
        <taxon>Glires</taxon>
        <taxon>Rodentia</taxon>
        <taxon>Hystricomorpha</taxon>
        <taxon>Bathyergidae</taxon>
        <taxon>Heterocephalus</taxon>
    </lineage>
</organism>
<dbReference type="GO" id="GO:0005783">
    <property type="term" value="C:endoplasmic reticulum"/>
    <property type="evidence" value="ECO:0007669"/>
    <property type="project" value="TreeGrafter"/>
</dbReference>
<dbReference type="FunCoup" id="G5BK39">
    <property type="interactions" value="212"/>
</dbReference>
<dbReference type="Pfam" id="PF00106">
    <property type="entry name" value="adh_short"/>
    <property type="match status" value="1"/>
</dbReference>
<dbReference type="EC" id="1.1.1.62" evidence="3"/>
<evidence type="ECO:0000256" key="4">
    <source>
        <dbReference type="ARBA" id="ARBA00038261"/>
    </source>
</evidence>
<sequence>MEEALDHFLVLVGLLVCLAFLVKCMRFSKCIFLSFWRAVPSSLLPSMGQWAVITGAGDGIGKAYSFELARQGLNVILISRTLEKLQTIATEIEKTTGRNVKIIQTDFTKDDIYDYIKENLKGLEIGVLVNNVGMIPSHVPSHFLTTSDRIQVFVRTFSKALQVEYRKKGIIIQVLTPFAVSTSMTNHLDTSMMIKSADGFVKESLNYVMAGDEACGSLAHEILGRFLNQIPSWIFYSQAFQRLLLKPN</sequence>
<name>G5BK39_HETGA</name>
<dbReference type="CDD" id="cd05356">
    <property type="entry name" value="17beta-HSD1_like_SDR_c"/>
    <property type="match status" value="1"/>
</dbReference>
<keyword evidence="1" id="KW-0444">Lipid biosynthesis</keyword>
<keyword evidence="1" id="KW-0443">Lipid metabolism</keyword>